<dbReference type="Pfam" id="PF00646">
    <property type="entry name" value="F-box"/>
    <property type="match status" value="1"/>
</dbReference>
<protein>
    <recommendedName>
        <fullName evidence="1">F-box domain-containing protein</fullName>
    </recommendedName>
</protein>
<dbReference type="InterPro" id="IPR001810">
    <property type="entry name" value="F-box_dom"/>
</dbReference>
<dbReference type="Proteomes" id="UP000192578">
    <property type="component" value="Unassembled WGS sequence"/>
</dbReference>
<evidence type="ECO:0000313" key="3">
    <source>
        <dbReference type="Proteomes" id="UP000192578"/>
    </source>
</evidence>
<dbReference type="Gene3D" id="1.20.1280.50">
    <property type="match status" value="1"/>
</dbReference>
<accession>A0A9X6NEA8</accession>
<evidence type="ECO:0000313" key="2">
    <source>
        <dbReference type="EMBL" id="OWA51568.1"/>
    </source>
</evidence>
<sequence length="370" mass="43151">MESAPRISMRKNAFFVATDCFLQSLNSLPDDLMEDILYSVGAIAQKPFRLICRRWNAIIMSSLLRRQLCIGMEDIPPYRRKNHKGECDHGWLFRFLSPLITSSTAEIIFRNRPRSDLCNATYTFPKIFRPQCFKNKDCGLRLLLIEWPRFFQHVCPARGATIETVTFAGFVVDSLQPMLGCWKEQSLMPCSEIRFVRCSVSALLFGGDNNIRVSSSMPHDFVVSGEELVEMANDEIYGEKPLLLTKHFVLPFVKMLTSPPVDWDYVVNLARKRRFDTGARSIWLWLLRFIDLRAIHVNPRSAFTEESYQSVLSHLAWHNLPHFVYTTLQFLIFRRENLIGTYLYRFAYDLDEGTLTTENYLDNIEIRETW</sequence>
<proteinExistence type="predicted"/>
<dbReference type="SUPFAM" id="SSF81383">
    <property type="entry name" value="F-box domain"/>
    <property type="match status" value="1"/>
</dbReference>
<evidence type="ECO:0000259" key="1">
    <source>
        <dbReference type="PROSITE" id="PS50181"/>
    </source>
</evidence>
<name>A0A9X6NEA8_HYPEX</name>
<comment type="caution">
    <text evidence="2">The sequence shown here is derived from an EMBL/GenBank/DDBJ whole genome shotgun (WGS) entry which is preliminary data.</text>
</comment>
<dbReference type="EMBL" id="MTYJ01000231">
    <property type="protein sequence ID" value="OWA51568.1"/>
    <property type="molecule type" value="Genomic_DNA"/>
</dbReference>
<organism evidence="2 3">
    <name type="scientific">Hypsibius exemplaris</name>
    <name type="common">Freshwater tardigrade</name>
    <dbReference type="NCBI Taxonomy" id="2072580"/>
    <lineage>
        <taxon>Eukaryota</taxon>
        <taxon>Metazoa</taxon>
        <taxon>Ecdysozoa</taxon>
        <taxon>Tardigrada</taxon>
        <taxon>Eutardigrada</taxon>
        <taxon>Parachela</taxon>
        <taxon>Hypsibioidea</taxon>
        <taxon>Hypsibiidae</taxon>
        <taxon>Hypsibius</taxon>
    </lineage>
</organism>
<dbReference type="InterPro" id="IPR036047">
    <property type="entry name" value="F-box-like_dom_sf"/>
</dbReference>
<feature type="domain" description="F-box" evidence="1">
    <location>
        <begin position="22"/>
        <end position="68"/>
    </location>
</feature>
<gene>
    <name evidence="2" type="ORF">BV898_16045</name>
</gene>
<reference evidence="3" key="1">
    <citation type="submission" date="2017-01" db="EMBL/GenBank/DDBJ databases">
        <title>Comparative genomics of anhydrobiosis in the tardigrade Hypsibius dujardini.</title>
        <authorList>
            <person name="Yoshida Y."/>
            <person name="Koutsovoulos G."/>
            <person name="Laetsch D."/>
            <person name="Stevens L."/>
            <person name="Kumar S."/>
            <person name="Horikawa D."/>
            <person name="Ishino K."/>
            <person name="Komine S."/>
            <person name="Tomita M."/>
            <person name="Blaxter M."/>
            <person name="Arakawa K."/>
        </authorList>
    </citation>
    <scope>NUCLEOTIDE SEQUENCE [LARGE SCALE GENOMIC DNA]</scope>
    <source>
        <strain evidence="3">Z151</strain>
    </source>
</reference>
<keyword evidence="3" id="KW-1185">Reference proteome</keyword>
<dbReference type="PROSITE" id="PS50181">
    <property type="entry name" value="FBOX"/>
    <property type="match status" value="1"/>
</dbReference>
<dbReference type="AlphaFoldDB" id="A0A9X6NEA8"/>